<keyword evidence="5" id="KW-0804">Transcription</keyword>
<dbReference type="EMBL" id="JH651384">
    <property type="protein sequence ID" value="EIJ32885.1"/>
    <property type="molecule type" value="Genomic_DNA"/>
</dbReference>
<dbReference type="GO" id="GO:0006276">
    <property type="term" value="P:plasmid maintenance"/>
    <property type="evidence" value="ECO:0007669"/>
    <property type="project" value="InterPro"/>
</dbReference>
<dbReference type="AlphaFoldDB" id="A0A656HCX0"/>
<dbReference type="Proteomes" id="UP000005317">
    <property type="component" value="Unassembled WGS sequence"/>
</dbReference>
<evidence type="ECO:0000313" key="9">
    <source>
        <dbReference type="Proteomes" id="UP000005317"/>
    </source>
</evidence>
<evidence type="ECO:0000256" key="1">
    <source>
        <dbReference type="ARBA" id="ARBA00005230"/>
    </source>
</evidence>
<gene>
    <name evidence="8" type="ORF">Thini_0223</name>
</gene>
<comment type="similarity">
    <text evidence="1">Belongs to the CcdB toxin family.</text>
</comment>
<dbReference type="Pfam" id="PF01845">
    <property type="entry name" value="CcdB"/>
    <property type="match status" value="1"/>
</dbReference>
<evidence type="ECO:0000256" key="3">
    <source>
        <dbReference type="ARBA" id="ARBA00022491"/>
    </source>
</evidence>
<dbReference type="Gene3D" id="2.30.30.110">
    <property type="match status" value="1"/>
</dbReference>
<dbReference type="RefSeq" id="WP_002706848.1">
    <property type="nucleotide sequence ID" value="NZ_JH651384.1"/>
</dbReference>
<keyword evidence="9" id="KW-1185">Reference proteome</keyword>
<reference evidence="9" key="1">
    <citation type="journal article" date="2011" name="Stand. Genomic Sci.">
        <title>Genome sequence of the filamentous, gliding Thiothrix nivea neotype strain (JP2(T)).</title>
        <authorList>
            <person name="Lapidus A."/>
            <person name="Nolan M."/>
            <person name="Lucas S."/>
            <person name="Glavina Del Rio T."/>
            <person name="Tice H."/>
            <person name="Cheng J.F."/>
            <person name="Tapia R."/>
            <person name="Han C."/>
            <person name="Goodwin L."/>
            <person name="Pitluck S."/>
            <person name="Liolios K."/>
            <person name="Pagani I."/>
            <person name="Ivanova N."/>
            <person name="Huntemann M."/>
            <person name="Mavromatis K."/>
            <person name="Mikhailova N."/>
            <person name="Pati A."/>
            <person name="Chen A."/>
            <person name="Palaniappan K."/>
            <person name="Land M."/>
            <person name="Brambilla E.M."/>
            <person name="Rohde M."/>
            <person name="Abt B."/>
            <person name="Verbarg S."/>
            <person name="Goker M."/>
            <person name="Bristow J."/>
            <person name="Eisen J.A."/>
            <person name="Markowitz V."/>
            <person name="Hugenholtz P."/>
            <person name="Kyrpides N.C."/>
            <person name="Klenk H.P."/>
            <person name="Woyke T."/>
        </authorList>
    </citation>
    <scope>NUCLEOTIDE SEQUENCE [LARGE SCALE GENOMIC DNA]</scope>
    <source>
        <strain evidence="9">ATCC 35100 / DSM 5205 / JP2</strain>
    </source>
</reference>
<dbReference type="SUPFAM" id="SSF50118">
    <property type="entry name" value="Cell growth inhibitor/plasmid maintenance toxic component"/>
    <property type="match status" value="1"/>
</dbReference>
<evidence type="ECO:0000256" key="4">
    <source>
        <dbReference type="ARBA" id="ARBA00023015"/>
    </source>
</evidence>
<proteinExistence type="inferred from homology"/>
<evidence type="ECO:0000256" key="2">
    <source>
        <dbReference type="ARBA" id="ARBA00015075"/>
    </source>
</evidence>
<sequence>MHQFDVYTNPNPASRKAYPYIVDVQHSVLDELATRIVIPLGRLSAFNNESMKILSPVVEYEGEKLVLLTSQIASMPARLLKNPVGSLSHLREDILVAIDFAVTGI</sequence>
<organism evidence="8 9">
    <name type="scientific">Thiothrix nivea (strain ATCC 35100 / DSM 5205 / JP2)</name>
    <dbReference type="NCBI Taxonomy" id="870187"/>
    <lineage>
        <taxon>Bacteria</taxon>
        <taxon>Pseudomonadati</taxon>
        <taxon>Pseudomonadota</taxon>
        <taxon>Gammaproteobacteria</taxon>
        <taxon>Thiotrichales</taxon>
        <taxon>Thiotrichaceae</taxon>
        <taxon>Thiothrix</taxon>
    </lineage>
</organism>
<name>A0A656HCX0_THINJ</name>
<evidence type="ECO:0000313" key="8">
    <source>
        <dbReference type="EMBL" id="EIJ32885.1"/>
    </source>
</evidence>
<dbReference type="InterPro" id="IPR002712">
    <property type="entry name" value="CcdB"/>
</dbReference>
<keyword evidence="3" id="KW-0678">Repressor</keyword>
<evidence type="ECO:0000256" key="6">
    <source>
        <dbReference type="ARBA" id="ARBA00029628"/>
    </source>
</evidence>
<keyword evidence="4" id="KW-0805">Transcription regulation</keyword>
<dbReference type="GO" id="GO:0008657">
    <property type="term" value="F:DNA topoisomerase type II (double strand cut, ATP-hydrolyzing) inhibitor activity"/>
    <property type="evidence" value="ECO:0007669"/>
    <property type="project" value="InterPro"/>
</dbReference>
<dbReference type="OrthoDB" id="9813510at2"/>
<dbReference type="InterPro" id="IPR011067">
    <property type="entry name" value="Plasmid_toxin/cell-grow_inhib"/>
</dbReference>
<accession>A0A656HCX0</accession>
<evidence type="ECO:0000256" key="5">
    <source>
        <dbReference type="ARBA" id="ARBA00023163"/>
    </source>
</evidence>
<evidence type="ECO:0000256" key="7">
    <source>
        <dbReference type="ARBA" id="ARBA00033135"/>
    </source>
</evidence>
<protein>
    <recommendedName>
        <fullName evidence="2">Toxin CcdB</fullName>
    </recommendedName>
    <alternativeName>
        <fullName evidence="7">Cytotoxic protein CcdB</fullName>
    </alternativeName>
    <alternativeName>
        <fullName evidence="6">Protein LetD</fullName>
    </alternativeName>
</protein>